<accession>X6M3X9</accession>
<name>X6M3X9_RETFI</name>
<dbReference type="Proteomes" id="UP000023152">
    <property type="component" value="Unassembled WGS sequence"/>
</dbReference>
<protein>
    <submittedName>
        <fullName evidence="1">Uncharacterized protein</fullName>
    </submittedName>
</protein>
<reference evidence="1 2" key="1">
    <citation type="journal article" date="2013" name="Curr. Biol.">
        <title>The Genome of the Foraminiferan Reticulomyxa filosa.</title>
        <authorList>
            <person name="Glockner G."/>
            <person name="Hulsmann N."/>
            <person name="Schleicher M."/>
            <person name="Noegel A.A."/>
            <person name="Eichinger L."/>
            <person name="Gallinger C."/>
            <person name="Pawlowski J."/>
            <person name="Sierra R."/>
            <person name="Euteneuer U."/>
            <person name="Pillet L."/>
            <person name="Moustafa A."/>
            <person name="Platzer M."/>
            <person name="Groth M."/>
            <person name="Szafranski K."/>
            <person name="Schliwa M."/>
        </authorList>
    </citation>
    <scope>NUCLEOTIDE SEQUENCE [LARGE SCALE GENOMIC DNA]</scope>
</reference>
<dbReference type="AlphaFoldDB" id="X6M3X9"/>
<comment type="caution">
    <text evidence="1">The sequence shown here is derived from an EMBL/GenBank/DDBJ whole genome shotgun (WGS) entry which is preliminary data.</text>
</comment>
<dbReference type="EMBL" id="ASPP01025284">
    <property type="protein sequence ID" value="ETO08177.1"/>
    <property type="molecule type" value="Genomic_DNA"/>
</dbReference>
<keyword evidence="2" id="KW-1185">Reference proteome</keyword>
<evidence type="ECO:0000313" key="2">
    <source>
        <dbReference type="Proteomes" id="UP000023152"/>
    </source>
</evidence>
<evidence type="ECO:0000313" key="1">
    <source>
        <dbReference type="EMBL" id="ETO08177.1"/>
    </source>
</evidence>
<gene>
    <name evidence="1" type="ORF">RFI_29212</name>
</gene>
<feature type="non-terminal residue" evidence="1">
    <location>
        <position position="1"/>
    </location>
</feature>
<sequence length="188" mass="23013">QQQHLMQLFKNIGNQLEKTTISQTWRNCNQIFVDTLEKLKEICETLNLNELNTLQNAITVKLKEENGFKIRREMCLQILWNILKYPKHIKYHQINKQALYNYFFQKCHTLGADFEQVLTRMEKDLQYIGFKKGYDNNWYYQYDHTQLLHLWNCYRPMIYQQPMYKECVCYQMENGKIMKVYLIINIEQ</sequence>
<proteinExistence type="predicted"/>
<organism evidence="1 2">
    <name type="scientific">Reticulomyxa filosa</name>
    <dbReference type="NCBI Taxonomy" id="46433"/>
    <lineage>
        <taxon>Eukaryota</taxon>
        <taxon>Sar</taxon>
        <taxon>Rhizaria</taxon>
        <taxon>Retaria</taxon>
        <taxon>Foraminifera</taxon>
        <taxon>Monothalamids</taxon>
        <taxon>Reticulomyxidae</taxon>
        <taxon>Reticulomyxa</taxon>
    </lineage>
</organism>